<dbReference type="AlphaFoldDB" id="A0A381Z9T8"/>
<dbReference type="PANTHER" id="PTHR12558">
    <property type="entry name" value="CELL DIVISION CYCLE 16,23,27"/>
    <property type="match status" value="1"/>
</dbReference>
<dbReference type="Pfam" id="PF13181">
    <property type="entry name" value="TPR_8"/>
    <property type="match status" value="1"/>
</dbReference>
<evidence type="ECO:0000313" key="1">
    <source>
        <dbReference type="EMBL" id="SVA85959.1"/>
    </source>
</evidence>
<dbReference type="PROSITE" id="PS50005">
    <property type="entry name" value="TPR"/>
    <property type="match status" value="4"/>
</dbReference>
<dbReference type="Gene3D" id="1.25.40.10">
    <property type="entry name" value="Tetratricopeptide repeat domain"/>
    <property type="match status" value="2"/>
</dbReference>
<dbReference type="EMBL" id="UINC01020477">
    <property type="protein sequence ID" value="SVA85959.1"/>
    <property type="molecule type" value="Genomic_DNA"/>
</dbReference>
<organism evidence="1">
    <name type="scientific">marine metagenome</name>
    <dbReference type="NCBI Taxonomy" id="408172"/>
    <lineage>
        <taxon>unclassified sequences</taxon>
        <taxon>metagenomes</taxon>
        <taxon>ecological metagenomes</taxon>
    </lineage>
</organism>
<name>A0A381Z9T8_9ZZZZ</name>
<reference evidence="1" key="1">
    <citation type="submission" date="2018-05" db="EMBL/GenBank/DDBJ databases">
        <authorList>
            <person name="Lanie J.A."/>
            <person name="Ng W.-L."/>
            <person name="Kazmierczak K.M."/>
            <person name="Andrzejewski T.M."/>
            <person name="Davidsen T.M."/>
            <person name="Wayne K.J."/>
            <person name="Tettelin H."/>
            <person name="Glass J.I."/>
            <person name="Rusch D."/>
            <person name="Podicherti R."/>
            <person name="Tsui H.-C.T."/>
            <person name="Winkler M.E."/>
        </authorList>
    </citation>
    <scope>NUCLEOTIDE SEQUENCE</scope>
</reference>
<sequence>MFLIFRKVLLVVLFMVLIFGNTSNKGESYEYFMKAEYELLQNDFKMAEKYYKKALSLSPDSPTILHSLVDLKIYQGKYSDAINYLERNLILDPNNKDIGLNLYDIYSQEGNNKKAELLLDSLLTIYPDDLDILYARANTQFSNQDWTELLKTYGDIYEVDTKQNKILLKIYEIGLATENVELVWEILMELKSKYQDQIIHELLIEIADSNGEYLTAISLLIEMLANTGSTDEQLIKLSQLYLRVEKFNDVIDNLFPIYNAGNHSLDVLRMLLIAFSSLDQTENEVIISETLIKEYPELPVGFEALSFAYIQAGDNNKAVEVLLQALTNFPNEVSFPFSLATIFNNSRKFVKAENYYHTALAIQPDLIAAKHALAIMYEDMNDTNRSDSLFLHMINQNENDAGGRNDYAYILSERKESSKDDFNYALQLAESAIAIDPENAAFLDTIGWIYYKLETYQKAEEFLEKSLSINDNNPVILEHLGDIYIKLNKTTEAINTYEKILKIDSDNQMIRNKINNIYD</sequence>
<dbReference type="InterPro" id="IPR019734">
    <property type="entry name" value="TPR_rpt"/>
</dbReference>
<gene>
    <name evidence="1" type="ORF">METZ01_LOCUS138813</name>
</gene>
<dbReference type="PANTHER" id="PTHR12558:SF13">
    <property type="entry name" value="CELL DIVISION CYCLE PROTEIN 27 HOMOLOG"/>
    <property type="match status" value="1"/>
</dbReference>
<dbReference type="SMART" id="SM00028">
    <property type="entry name" value="TPR"/>
    <property type="match status" value="6"/>
</dbReference>
<dbReference type="InterPro" id="IPR011990">
    <property type="entry name" value="TPR-like_helical_dom_sf"/>
</dbReference>
<protein>
    <submittedName>
        <fullName evidence="1">Uncharacterized protein</fullName>
    </submittedName>
</protein>
<accession>A0A381Z9T8</accession>
<dbReference type="Pfam" id="PF14559">
    <property type="entry name" value="TPR_19"/>
    <property type="match status" value="1"/>
</dbReference>
<dbReference type="SUPFAM" id="SSF48452">
    <property type="entry name" value="TPR-like"/>
    <property type="match status" value="3"/>
</dbReference>
<dbReference type="Pfam" id="PF12895">
    <property type="entry name" value="ANAPC3"/>
    <property type="match status" value="1"/>
</dbReference>
<proteinExistence type="predicted"/>